<evidence type="ECO:0000256" key="4">
    <source>
        <dbReference type="ARBA" id="ARBA00022454"/>
    </source>
</evidence>
<dbReference type="PANTHER" id="PTHR10484">
    <property type="entry name" value="HISTONE H4"/>
    <property type="match status" value="1"/>
</dbReference>
<evidence type="ECO:0000256" key="6">
    <source>
        <dbReference type="ARBA" id="ARBA00023242"/>
    </source>
</evidence>
<comment type="function">
    <text evidence="8">Core component of nucleosome. Nucleosomes wrap and compact DNA into chromatin, limiting DNA accessibility to the cellular machineries which require DNA as a template. Histones thereby play a central role in transcription regulation, DNA repair, DNA replication and chromosomal stability. DNA accessibility is regulated via a complex set of post-translational modifications of histones, also called histone code, and nucleosome remodeling.</text>
</comment>
<keyword evidence="5 8" id="KW-0238">DNA-binding</keyword>
<evidence type="ECO:0000313" key="11">
    <source>
        <dbReference type="Proteomes" id="UP000276215"/>
    </source>
</evidence>
<sequence length="138" mass="15239">MPPSRSIGRAPPPTGRGRISGGKSLSGKTGGLGNEVARMKRQRKIHRDSVHGITKGDLRRLARRGGVKRLSGAIYNEVRGAMTDHLKKILHSCTIYLDHANRKTITVTDVIHSLKRLGNPIYGFDKDLEQKARKPARV</sequence>
<dbReference type="Gene3D" id="1.10.20.10">
    <property type="entry name" value="Histone, subunit A"/>
    <property type="match status" value="1"/>
</dbReference>
<proteinExistence type="inferred from homology"/>
<keyword evidence="11" id="KW-1185">Reference proteome</keyword>
<dbReference type="SMART" id="SM00417">
    <property type="entry name" value="H4"/>
    <property type="match status" value="1"/>
</dbReference>
<dbReference type="CDD" id="cd22912">
    <property type="entry name" value="HFD_H4"/>
    <property type="match status" value="1"/>
</dbReference>
<evidence type="ECO:0000256" key="7">
    <source>
        <dbReference type="ARBA" id="ARBA00023269"/>
    </source>
</evidence>
<keyword evidence="6 8" id="KW-0539">Nucleus</keyword>
<protein>
    <recommendedName>
        <fullName evidence="8">Histone H4</fullName>
    </recommendedName>
</protein>
<name>A0A3N4IWG9_9PEZI</name>
<evidence type="ECO:0000313" key="10">
    <source>
        <dbReference type="EMBL" id="RPA89158.1"/>
    </source>
</evidence>
<dbReference type="InterPro" id="IPR009072">
    <property type="entry name" value="Histone-fold"/>
</dbReference>
<dbReference type="OrthoDB" id="3919494at2759"/>
<evidence type="ECO:0000256" key="5">
    <source>
        <dbReference type="ARBA" id="ARBA00023125"/>
    </source>
</evidence>
<evidence type="ECO:0000256" key="3">
    <source>
        <dbReference type="ARBA" id="ARBA00006564"/>
    </source>
</evidence>
<evidence type="ECO:0000256" key="1">
    <source>
        <dbReference type="ARBA" id="ARBA00004123"/>
    </source>
</evidence>
<evidence type="ECO:0000256" key="9">
    <source>
        <dbReference type="SAM" id="MobiDB-lite"/>
    </source>
</evidence>
<dbReference type="GO" id="GO:0030527">
    <property type="term" value="F:structural constituent of chromatin"/>
    <property type="evidence" value="ECO:0007669"/>
    <property type="project" value="InterPro"/>
</dbReference>
<evidence type="ECO:0000256" key="2">
    <source>
        <dbReference type="ARBA" id="ARBA00004286"/>
    </source>
</evidence>
<dbReference type="SUPFAM" id="SSF47113">
    <property type="entry name" value="Histone-fold"/>
    <property type="match status" value="1"/>
</dbReference>
<feature type="region of interest" description="Disordered" evidence="9">
    <location>
        <begin position="1"/>
        <end position="49"/>
    </location>
</feature>
<dbReference type="InterPro" id="IPR001951">
    <property type="entry name" value="Histone_H4"/>
</dbReference>
<comment type="similarity">
    <text evidence="3 8">Belongs to the histone H4 family.</text>
</comment>
<comment type="subcellular location">
    <subcellularLocation>
        <location evidence="2">Chromosome</location>
    </subcellularLocation>
    <subcellularLocation>
        <location evidence="1">Nucleus</location>
    </subcellularLocation>
</comment>
<dbReference type="GO" id="GO:0005634">
    <property type="term" value="C:nucleus"/>
    <property type="evidence" value="ECO:0007669"/>
    <property type="project" value="UniProtKB-SubCell"/>
</dbReference>
<keyword evidence="7 8" id="KW-0544">Nucleosome core</keyword>
<dbReference type="GO" id="GO:0000786">
    <property type="term" value="C:nucleosome"/>
    <property type="evidence" value="ECO:0007669"/>
    <property type="project" value="UniProtKB-KW"/>
</dbReference>
<comment type="subunit">
    <text evidence="8">The nucleosome is a histone octamer containing two molecules each of H2A, H2B, H3 and H4 assembled in one H3-H4 heterotetramer and two H2A-H2B heterodimers. The octamer wraps approximately 147 bp of DNA.</text>
</comment>
<dbReference type="PRINTS" id="PR00623">
    <property type="entry name" value="HISTONEH4"/>
</dbReference>
<evidence type="ECO:0000256" key="8">
    <source>
        <dbReference type="RuleBase" id="RU000528"/>
    </source>
</evidence>
<accession>A0A3N4IWG9</accession>
<dbReference type="GO" id="GO:0003677">
    <property type="term" value="F:DNA binding"/>
    <property type="evidence" value="ECO:0007669"/>
    <property type="project" value="UniProtKB-KW"/>
</dbReference>
<keyword evidence="4 8" id="KW-0158">Chromosome</keyword>
<dbReference type="AlphaFoldDB" id="A0A3N4IWG9"/>
<dbReference type="GO" id="GO:0046982">
    <property type="term" value="F:protein heterodimerization activity"/>
    <property type="evidence" value="ECO:0007669"/>
    <property type="project" value="InterPro"/>
</dbReference>
<reference evidence="10 11" key="1">
    <citation type="journal article" date="2018" name="Nat. Ecol. Evol.">
        <title>Pezizomycetes genomes reveal the molecular basis of ectomycorrhizal truffle lifestyle.</title>
        <authorList>
            <person name="Murat C."/>
            <person name="Payen T."/>
            <person name="Noel B."/>
            <person name="Kuo A."/>
            <person name="Morin E."/>
            <person name="Chen J."/>
            <person name="Kohler A."/>
            <person name="Krizsan K."/>
            <person name="Balestrini R."/>
            <person name="Da Silva C."/>
            <person name="Montanini B."/>
            <person name="Hainaut M."/>
            <person name="Levati E."/>
            <person name="Barry K.W."/>
            <person name="Belfiori B."/>
            <person name="Cichocki N."/>
            <person name="Clum A."/>
            <person name="Dockter R.B."/>
            <person name="Fauchery L."/>
            <person name="Guy J."/>
            <person name="Iotti M."/>
            <person name="Le Tacon F."/>
            <person name="Lindquist E.A."/>
            <person name="Lipzen A."/>
            <person name="Malagnac F."/>
            <person name="Mello A."/>
            <person name="Molinier V."/>
            <person name="Miyauchi S."/>
            <person name="Poulain J."/>
            <person name="Riccioni C."/>
            <person name="Rubini A."/>
            <person name="Sitrit Y."/>
            <person name="Splivallo R."/>
            <person name="Traeger S."/>
            <person name="Wang M."/>
            <person name="Zifcakova L."/>
            <person name="Wipf D."/>
            <person name="Zambonelli A."/>
            <person name="Paolocci F."/>
            <person name="Nowrousian M."/>
            <person name="Ottonello S."/>
            <person name="Baldrian P."/>
            <person name="Spatafora J.W."/>
            <person name="Henrissat B."/>
            <person name="Nagy L.G."/>
            <person name="Aury J.M."/>
            <person name="Wincker P."/>
            <person name="Grigoriev I.V."/>
            <person name="Bonfante P."/>
            <person name="Martin F.M."/>
        </authorList>
    </citation>
    <scope>NUCLEOTIDE SEQUENCE [LARGE SCALE GENOMIC DNA]</scope>
    <source>
        <strain evidence="10 11">120613-1</strain>
    </source>
</reference>
<dbReference type="EMBL" id="ML120608">
    <property type="protein sequence ID" value="RPA89158.1"/>
    <property type="molecule type" value="Genomic_DNA"/>
</dbReference>
<gene>
    <name evidence="10" type="ORF">L873DRAFT_1823376</name>
</gene>
<dbReference type="Proteomes" id="UP000276215">
    <property type="component" value="Unassembled WGS sequence"/>
</dbReference>
<organism evidence="10 11">
    <name type="scientific">Choiromyces venosus 120613-1</name>
    <dbReference type="NCBI Taxonomy" id="1336337"/>
    <lineage>
        <taxon>Eukaryota</taxon>
        <taxon>Fungi</taxon>
        <taxon>Dikarya</taxon>
        <taxon>Ascomycota</taxon>
        <taxon>Pezizomycotina</taxon>
        <taxon>Pezizomycetes</taxon>
        <taxon>Pezizales</taxon>
        <taxon>Tuberaceae</taxon>
        <taxon>Choiromyces</taxon>
    </lineage>
</organism>
<dbReference type="STRING" id="1336337.A0A3N4IWG9"/>